<dbReference type="InterPro" id="IPR002524">
    <property type="entry name" value="Cation_efflux"/>
</dbReference>
<keyword evidence="5" id="KW-0862">Zinc</keyword>
<keyword evidence="5" id="KW-0864">Zinc transport</keyword>
<evidence type="ECO:0000256" key="3">
    <source>
        <dbReference type="ARBA" id="ARBA00022448"/>
    </source>
</evidence>
<dbReference type="GO" id="GO:0005385">
    <property type="term" value="F:zinc ion transmembrane transporter activity"/>
    <property type="evidence" value="ECO:0000318"/>
    <property type="project" value="GO_Central"/>
</dbReference>
<evidence type="ECO:0000256" key="2">
    <source>
        <dbReference type="ARBA" id="ARBA00008873"/>
    </source>
</evidence>
<feature type="transmembrane region" description="Helical" evidence="9">
    <location>
        <begin position="9"/>
        <end position="30"/>
    </location>
</feature>
<feature type="domain" description="Cation efflux protein transmembrane" evidence="10">
    <location>
        <begin position="12"/>
        <end position="200"/>
    </location>
</feature>
<evidence type="ECO:0000256" key="4">
    <source>
        <dbReference type="ARBA" id="ARBA00022692"/>
    </source>
</evidence>
<keyword evidence="6 9" id="KW-1133">Transmembrane helix</keyword>
<dbReference type="PIR" id="E70392">
    <property type="entry name" value="E70392"/>
</dbReference>
<protein>
    <submittedName>
        <fullName evidence="12">Cation efflux system (CzcD-like)</fullName>
    </submittedName>
</protein>
<keyword evidence="8 9" id="KW-0472">Membrane</keyword>
<dbReference type="PANTHER" id="PTHR11562">
    <property type="entry name" value="CATION EFFLUX PROTEIN/ ZINC TRANSPORTER"/>
    <property type="match status" value="1"/>
</dbReference>
<evidence type="ECO:0000256" key="8">
    <source>
        <dbReference type="ARBA" id="ARBA00023136"/>
    </source>
</evidence>
<dbReference type="PANTHER" id="PTHR11562:SF17">
    <property type="entry name" value="RE54080P-RELATED"/>
    <property type="match status" value="1"/>
</dbReference>
<evidence type="ECO:0000256" key="1">
    <source>
        <dbReference type="ARBA" id="ARBA00004141"/>
    </source>
</evidence>
<dbReference type="OrthoDB" id="9809646at2"/>
<gene>
    <name evidence="12" type="primary">czcD</name>
    <name evidence="12" type="ordered locus">aq_1073</name>
</gene>
<keyword evidence="4 9" id="KW-0812">Transmembrane</keyword>
<reference evidence="12 13" key="1">
    <citation type="journal article" date="1998" name="Nature">
        <title>The complete genome of the hyperthermophilic bacterium Aquifex aeolicus.</title>
        <authorList>
            <person name="Deckert G."/>
            <person name="Warren P.V."/>
            <person name="Gaasterland T."/>
            <person name="Young W.G."/>
            <person name="Lenox A.L."/>
            <person name="Graham D.E."/>
            <person name="Overbeek R."/>
            <person name="Snead M.A."/>
            <person name="Keller M."/>
            <person name="Aujay M."/>
            <person name="Huber R."/>
            <person name="Feldman R.A."/>
            <person name="Short J.M."/>
            <person name="Olson G.J."/>
            <person name="Swanson R.V."/>
        </authorList>
    </citation>
    <scope>NUCLEOTIDE SEQUENCE [LARGE SCALE GENOMIC DNA]</scope>
    <source>
        <strain evidence="12 13">VF5</strain>
    </source>
</reference>
<dbReference type="Pfam" id="PF01545">
    <property type="entry name" value="Cation_efflux"/>
    <property type="match status" value="1"/>
</dbReference>
<feature type="transmembrane region" description="Helical" evidence="9">
    <location>
        <begin position="73"/>
        <end position="96"/>
    </location>
</feature>
<dbReference type="Gene3D" id="1.20.1510.10">
    <property type="entry name" value="Cation efflux protein transmembrane domain"/>
    <property type="match status" value="1"/>
</dbReference>
<dbReference type="InterPro" id="IPR027470">
    <property type="entry name" value="Cation_efflux_CTD"/>
</dbReference>
<comment type="similarity">
    <text evidence="2">Belongs to the cation diffusion facilitator (CDF) transporter (TC 2.A.4) family. SLC30A subfamily.</text>
</comment>
<dbReference type="SUPFAM" id="SSF161111">
    <property type="entry name" value="Cation efflux protein transmembrane domain-like"/>
    <property type="match status" value="1"/>
</dbReference>
<dbReference type="Pfam" id="PF16916">
    <property type="entry name" value="ZT_dimer"/>
    <property type="match status" value="1"/>
</dbReference>
<evidence type="ECO:0000256" key="5">
    <source>
        <dbReference type="ARBA" id="ARBA00022906"/>
    </source>
</evidence>
<dbReference type="RefSeq" id="WP_010880669.1">
    <property type="nucleotide sequence ID" value="NC_000918.1"/>
</dbReference>
<feature type="transmembrane region" description="Helical" evidence="9">
    <location>
        <begin position="175"/>
        <end position="192"/>
    </location>
</feature>
<dbReference type="PATRIC" id="fig|224324.8.peg.835"/>
<dbReference type="HOGENOM" id="CLU_013430_0_0_0"/>
<dbReference type="EMBL" id="AE000657">
    <property type="protein sequence ID" value="AAC07126.1"/>
    <property type="molecule type" value="Genomic_DNA"/>
</dbReference>
<dbReference type="GO" id="GO:0071577">
    <property type="term" value="P:zinc ion transmembrane transport"/>
    <property type="evidence" value="ECO:0000318"/>
    <property type="project" value="GO_Central"/>
</dbReference>
<keyword evidence="3" id="KW-0813">Transport</keyword>
<evidence type="ECO:0000313" key="13">
    <source>
        <dbReference type="Proteomes" id="UP000000798"/>
    </source>
</evidence>
<evidence type="ECO:0000256" key="6">
    <source>
        <dbReference type="ARBA" id="ARBA00022989"/>
    </source>
</evidence>
<evidence type="ECO:0000259" key="11">
    <source>
        <dbReference type="Pfam" id="PF16916"/>
    </source>
</evidence>
<comment type="subcellular location">
    <subcellularLocation>
        <location evidence="1">Membrane</location>
        <topology evidence="1">Multi-pass membrane protein</topology>
    </subcellularLocation>
</comment>
<keyword evidence="7" id="KW-0406">Ion transport</keyword>
<evidence type="ECO:0000259" key="10">
    <source>
        <dbReference type="Pfam" id="PF01545"/>
    </source>
</evidence>
<dbReference type="GO" id="GO:0005886">
    <property type="term" value="C:plasma membrane"/>
    <property type="evidence" value="ECO:0000318"/>
    <property type="project" value="GO_Central"/>
</dbReference>
<dbReference type="FunCoup" id="O67168">
    <property type="interactions" value="172"/>
</dbReference>
<dbReference type="InterPro" id="IPR027469">
    <property type="entry name" value="Cation_efflux_TMD_sf"/>
</dbReference>
<sequence>MEREKSLKVLAFSFLLIFLFAFIEFLGGLLTNSLALLSDAGHMLTDAVSLSIALVAQYLALKVKTKRTTYGLYRLEVLAALVNGVFLLGLIGYIILEAIHRFENPEPVKPQMIYIAFAGLIVNLVVGYILLKHSEENINIKSALLHVATDTLGSVAAIIAGIAIVFWKFYLADPILSVAVALLILPSAYSVIKETVNVLLEVAPSHINTEELEKELLNLQGVKGVHDLHVWSITPGTEVLTVHVVVEDTSICNDILKEVEKIAHKYGIKHTTVQLEKEGYACAECCPLLSPQGLKFHHHHHHGHEHEH</sequence>
<dbReference type="STRING" id="224324.aq_1073"/>
<feature type="transmembrane region" description="Helical" evidence="9">
    <location>
        <begin position="143"/>
        <end position="169"/>
    </location>
</feature>
<organism evidence="12 13">
    <name type="scientific">Aquifex aeolicus (strain VF5)</name>
    <dbReference type="NCBI Taxonomy" id="224324"/>
    <lineage>
        <taxon>Bacteria</taxon>
        <taxon>Pseudomonadati</taxon>
        <taxon>Aquificota</taxon>
        <taxon>Aquificia</taxon>
        <taxon>Aquificales</taxon>
        <taxon>Aquificaceae</taxon>
        <taxon>Aquifex</taxon>
    </lineage>
</organism>
<accession>O67168</accession>
<feature type="transmembrane region" description="Helical" evidence="9">
    <location>
        <begin position="111"/>
        <end position="131"/>
    </location>
</feature>
<dbReference type="KEGG" id="aae:aq_1073"/>
<keyword evidence="13" id="KW-1185">Reference proteome</keyword>
<evidence type="ECO:0000256" key="9">
    <source>
        <dbReference type="SAM" id="Phobius"/>
    </source>
</evidence>
<feature type="transmembrane region" description="Helical" evidence="9">
    <location>
        <begin position="42"/>
        <end position="61"/>
    </location>
</feature>
<dbReference type="SUPFAM" id="SSF160240">
    <property type="entry name" value="Cation efflux protein cytoplasmic domain-like"/>
    <property type="match status" value="1"/>
</dbReference>
<dbReference type="Proteomes" id="UP000000798">
    <property type="component" value="Chromosome"/>
</dbReference>
<evidence type="ECO:0000256" key="7">
    <source>
        <dbReference type="ARBA" id="ARBA00023065"/>
    </source>
</evidence>
<dbReference type="InterPro" id="IPR050681">
    <property type="entry name" value="CDF/SLC30A"/>
</dbReference>
<dbReference type="EnsemblBacteria" id="AAC07126">
    <property type="protein sequence ID" value="AAC07126"/>
    <property type="gene ID" value="aq_1073"/>
</dbReference>
<dbReference type="AlphaFoldDB" id="O67168"/>
<dbReference type="InParanoid" id="O67168"/>
<evidence type="ECO:0000313" key="12">
    <source>
        <dbReference type="EMBL" id="AAC07126.1"/>
    </source>
</evidence>
<proteinExistence type="inferred from homology"/>
<feature type="domain" description="Cation efflux protein cytoplasmic" evidence="11">
    <location>
        <begin position="204"/>
        <end position="277"/>
    </location>
</feature>
<name>O67168_AQUAE</name>
<dbReference type="InterPro" id="IPR058533">
    <property type="entry name" value="Cation_efflux_TM"/>
</dbReference>
<dbReference type="InterPro" id="IPR036837">
    <property type="entry name" value="Cation_efflux_CTD_sf"/>
</dbReference>
<dbReference type="NCBIfam" id="TIGR01297">
    <property type="entry name" value="CDF"/>
    <property type="match status" value="1"/>
</dbReference>
<dbReference type="eggNOG" id="COG1230">
    <property type="taxonomic scope" value="Bacteria"/>
</dbReference>